<feature type="transmembrane region" description="Helical" evidence="1">
    <location>
        <begin position="1636"/>
        <end position="1656"/>
    </location>
</feature>
<dbReference type="Pfam" id="PF01757">
    <property type="entry name" value="Acyl_transf_3"/>
    <property type="match status" value="2"/>
</dbReference>
<evidence type="ECO:0000259" key="2">
    <source>
        <dbReference type="SMART" id="SM00703"/>
    </source>
</evidence>
<dbReference type="OMA" id="MCINGIR"/>
<feature type="transmembrane region" description="Helical" evidence="1">
    <location>
        <begin position="1774"/>
        <end position="1796"/>
    </location>
</feature>
<keyword evidence="1" id="KW-0472">Membrane</keyword>
<name>T1J952_STRMM</name>
<accession>T1J952</accession>
<feature type="transmembrane region" description="Helical" evidence="1">
    <location>
        <begin position="745"/>
        <end position="764"/>
    </location>
</feature>
<keyword evidence="1" id="KW-1133">Transmembrane helix</keyword>
<feature type="transmembrane region" description="Helical" evidence="1">
    <location>
        <begin position="1808"/>
        <end position="1826"/>
    </location>
</feature>
<feature type="transmembrane region" description="Helical" evidence="1">
    <location>
        <begin position="403"/>
        <end position="424"/>
    </location>
</feature>
<dbReference type="EMBL" id="JH431970">
    <property type="status" value="NOT_ANNOTATED_CDS"/>
    <property type="molecule type" value="Genomic_DNA"/>
</dbReference>
<dbReference type="EnsemblMetazoa" id="SMAR010243-RA">
    <property type="protein sequence ID" value="SMAR010243-PA"/>
    <property type="gene ID" value="SMAR010243"/>
</dbReference>
<keyword evidence="4" id="KW-1185">Reference proteome</keyword>
<feature type="transmembrane region" description="Helical" evidence="1">
    <location>
        <begin position="1027"/>
        <end position="1047"/>
    </location>
</feature>
<dbReference type="InterPro" id="IPR002656">
    <property type="entry name" value="Acyl_transf_3_dom"/>
</dbReference>
<evidence type="ECO:0000313" key="4">
    <source>
        <dbReference type="Proteomes" id="UP000014500"/>
    </source>
</evidence>
<organism evidence="3 4">
    <name type="scientific">Strigamia maritima</name>
    <name type="common">European centipede</name>
    <name type="synonym">Geophilus maritimus</name>
    <dbReference type="NCBI Taxonomy" id="126957"/>
    <lineage>
        <taxon>Eukaryota</taxon>
        <taxon>Metazoa</taxon>
        <taxon>Ecdysozoa</taxon>
        <taxon>Arthropoda</taxon>
        <taxon>Myriapoda</taxon>
        <taxon>Chilopoda</taxon>
        <taxon>Pleurostigmophora</taxon>
        <taxon>Geophilomorpha</taxon>
        <taxon>Linotaeniidae</taxon>
        <taxon>Strigamia</taxon>
    </lineage>
</organism>
<feature type="transmembrane region" description="Helical" evidence="1">
    <location>
        <begin position="716"/>
        <end position="733"/>
    </location>
</feature>
<dbReference type="SMART" id="SM00703">
    <property type="entry name" value="NRF"/>
    <property type="match status" value="1"/>
</dbReference>
<dbReference type="InterPro" id="IPR006621">
    <property type="entry name" value="Nose-resist-to-fluoxetine_N"/>
</dbReference>
<feature type="transmembrane region" description="Helical" evidence="1">
    <location>
        <begin position="1436"/>
        <end position="1459"/>
    </location>
</feature>
<reference evidence="4" key="1">
    <citation type="submission" date="2011-05" db="EMBL/GenBank/DDBJ databases">
        <authorList>
            <person name="Richards S.R."/>
            <person name="Qu J."/>
            <person name="Jiang H."/>
            <person name="Jhangiani S.N."/>
            <person name="Agravi P."/>
            <person name="Goodspeed R."/>
            <person name="Gross S."/>
            <person name="Mandapat C."/>
            <person name="Jackson L."/>
            <person name="Mathew T."/>
            <person name="Pu L."/>
            <person name="Thornton R."/>
            <person name="Saada N."/>
            <person name="Wilczek-Boney K.B."/>
            <person name="Lee S."/>
            <person name="Kovar C."/>
            <person name="Wu Y."/>
            <person name="Scherer S.E."/>
            <person name="Worley K.C."/>
            <person name="Muzny D.M."/>
            <person name="Gibbs R."/>
        </authorList>
    </citation>
    <scope>NUCLEOTIDE SEQUENCE</scope>
    <source>
        <strain evidence="4">Brora</strain>
    </source>
</reference>
<dbReference type="PANTHER" id="PTHR11161">
    <property type="entry name" value="O-ACYLTRANSFERASE"/>
    <property type="match status" value="1"/>
</dbReference>
<proteinExistence type="predicted"/>
<feature type="transmembrane region" description="Helical" evidence="1">
    <location>
        <begin position="1367"/>
        <end position="1384"/>
    </location>
</feature>
<dbReference type="PhylomeDB" id="T1J952"/>
<feature type="transmembrane region" description="Helical" evidence="1">
    <location>
        <begin position="567"/>
        <end position="592"/>
    </location>
</feature>
<feature type="transmembrane region" description="Helical" evidence="1">
    <location>
        <begin position="1702"/>
        <end position="1721"/>
    </location>
</feature>
<feature type="transmembrane region" description="Helical" evidence="1">
    <location>
        <begin position="1733"/>
        <end position="1754"/>
    </location>
</feature>
<sequence>MYYQLKVQDAPLQMQLPRQHPMPLVVQPPFDGTHLKYKYRKKNIMVQCEDQIVKAGLIRSSMKNCFSQSRKQQRKNIFMCNLLFVINVNLVVTADDILQNFNLERVAKTIDDHKNINKSNSFKPDHEFEPFSIFQTPELALDRLQNYSNPNISRKCVQDVFDFVFALAGKEGWAWSMLDAYGKIGSGISQGNFIWPGSFSVCNDVTQGPPYVNSSKPFHGQYCWVIATVSKESMPNVPVQQDISLRTAVCVPDSCTPENLNYLMADINAIPKLNHSVVLSSNCIPPSRNIWNDQRAVICLVFCFLMAAIIVTATLYDMYIQFFNSKSQKITKKEEAAFNAHNNLSYEVEADSDNNPLSINVDNKPLVVDNNKKKQGICEQILLCFSFYTNASKLFNTEPRDNSLMCINGIRVISMFWIIFGHSYMMGALSADNIVVPFNWVSSFSFLFIVQAVFSVDTFFVLSGLLVTYLYMKEHEKRNGKISWLKFYFHRYWRLTPVYAVVLFLFYNILSPYYINGPFWSEQGLGGDNCDKHWWMNLLYINNFMDFNELCMGHTWYLANDMQHLPVSAIIAGVLILASWITTGAIATYFHISHSFLNSATDDSMNRIYDKPYCRIAPYLIGMICGYLLHKSKCEAKLNKVVVAVGWLIAFGLSSAVMFGTYNVTLNQGEQSLYLALSRSAWSVALAWVIFACCSGYGGVVNSILSWPFWQPFGRLTYSTYLIHLAIIPLFVLGEEVPPHFSHLLMFSIFFSSAACSYFAAIFISLSFEAPAFCFLIAIIIVLGTLYDMHIHFSNSKSAKSKTITEATFNTRNNSSYEVETESEIHPQSVSDSSIVLLLDKNKKKPGIYGNILLCFSFYTNASKLFNTEPRDNSLMCINGIRVISMLWIILGHSYMMGAYYTVDTFFVLSGLLVTLTPVYAAVLFLFYNVLSPYYIDGPFWSAQAVNGDNCDKNWWKNLLYINNFISNSSEVVCLFYRTFFRYLSVSAIIADEVYERPYCRIAPYIIGMICGYLLHRNKCELKLNKIVVSVGWLIAVVLSSVVMFGTYHSEMNQGEQSLYLALSRSAWSVALVWMIFAFCNGYGGMITTFCFLMVAMILIGSIYDMYIHLSNNNLSTSKSQKLKKKTQAVFNIQNKLSQEYKTEAEINIHSSIDADNKSLTNDNNKMQPAMCRQIFLCFSFYTNASKLFNTESRDNTLMCINGIRVISMLWIILGHCYSMGVLAAIFSVDTFFVLRLAVYKISHNYLELIFDIYFSGLLVTYLFLKEQERSNGKISWLKFYFHRYWRLTPVYAVLLFLFYDILFPYYIDGPFWSQTIQRMNGEKCDKYWWANLLYINNFVDFNNMMFTNFGNYCCFDTFDKIYAKPYCRIAPYIIGMICGYLLYRCKCVAKLNKVVVVAGWFIAVGLSSAVMFGTYNSVLTQDVESFYLALSRSAWSVALAWMIFACCNGYGGVVNSILSWPFWQPFGRICGKIFLCFSFYTNALKLFNTEPRDSSLMCLNGIRVFSMGWIILGHCYATGALATDNVLVPQAMFAVDTFFVLSGLLVTYLYLKEHEKKDGKISWLKFYFHRYWRLTPVYAVVLFLFYNILSPYYIDSPFWSDQGLSGDKCDKYWWVNLLYINNLLDLSDSCMGHTWYLANDMQFFVISPLILIFLTRYVPVSAIIAGSFILINWIATGVIATCYNVTDASTNFSENFDKIYIKPYCRIAPYIIGMICGYLLHRNKCQAKFNKIVVAAGWLIAFGLSSAVVFGIYHSHSNQDGQSFYLALSRSTWSVALAWLIFACCNGYGGIVNSILSWPFWQPLGRLTYSTYLIHLAIIPIFVMGSEVPPHFSHILMFSIFFASAACSYFAA</sequence>
<feature type="transmembrane region" description="Helical" evidence="1">
    <location>
        <begin position="1663"/>
        <end position="1682"/>
    </location>
</feature>
<feature type="transmembrane region" description="Helical" evidence="1">
    <location>
        <begin position="613"/>
        <end position="629"/>
    </location>
</feature>
<feature type="transmembrane region" description="Helical" evidence="1">
    <location>
        <begin position="881"/>
        <end position="901"/>
    </location>
</feature>
<feature type="transmembrane region" description="Helical" evidence="1">
    <location>
        <begin position="295"/>
        <end position="316"/>
    </location>
</feature>
<feature type="transmembrane region" description="Helical" evidence="1">
    <location>
        <begin position="492"/>
        <end position="515"/>
    </location>
</feature>
<feature type="transmembrane region" description="Helical" evidence="1">
    <location>
        <begin position="1285"/>
        <end position="1308"/>
    </location>
</feature>
<feature type="transmembrane region" description="Helical" evidence="1">
    <location>
        <begin position="1246"/>
        <end position="1265"/>
    </location>
</feature>
<dbReference type="GO" id="GO:0016747">
    <property type="term" value="F:acyltransferase activity, transferring groups other than amino-acyl groups"/>
    <property type="evidence" value="ECO:0007669"/>
    <property type="project" value="InterPro"/>
</dbReference>
<protein>
    <recommendedName>
        <fullName evidence="2">Nose resistant-to-fluoxetine protein N-terminal domain-containing protein</fullName>
    </recommendedName>
</protein>
<dbReference type="HOGENOM" id="CLU_236844_0_0_1"/>
<dbReference type="InterPro" id="IPR052728">
    <property type="entry name" value="O2_lipid_transport_reg"/>
</dbReference>
<dbReference type="PANTHER" id="PTHR11161:SF0">
    <property type="entry name" value="O-ACYLTRANSFERASE LIKE PROTEIN"/>
    <property type="match status" value="1"/>
</dbReference>
<feature type="transmembrane region" description="Helical" evidence="1">
    <location>
        <begin position="1503"/>
        <end position="1523"/>
    </location>
</feature>
<feature type="transmembrane region" description="Helical" evidence="1">
    <location>
        <begin position="1832"/>
        <end position="1852"/>
    </location>
</feature>
<keyword evidence="1" id="KW-0812">Transmembrane</keyword>
<dbReference type="Pfam" id="PF20146">
    <property type="entry name" value="NRF"/>
    <property type="match status" value="1"/>
</dbReference>
<evidence type="ECO:0000313" key="3">
    <source>
        <dbReference type="EnsemblMetazoa" id="SMAR010243-PA"/>
    </source>
</evidence>
<feature type="transmembrane region" description="Helical" evidence="1">
    <location>
        <begin position="685"/>
        <end position="710"/>
    </location>
</feature>
<feature type="transmembrane region" description="Helical" evidence="1">
    <location>
        <begin position="1529"/>
        <end position="1552"/>
    </location>
</feature>
<feature type="transmembrane region" description="Helical" evidence="1">
    <location>
        <begin position="1396"/>
        <end position="1416"/>
    </location>
</feature>
<feature type="transmembrane region" description="Helical" evidence="1">
    <location>
        <begin position="641"/>
        <end position="664"/>
    </location>
</feature>
<feature type="transmembrane region" description="Helical" evidence="1">
    <location>
        <begin position="770"/>
        <end position="787"/>
    </location>
</feature>
<reference evidence="3" key="2">
    <citation type="submission" date="2015-02" db="UniProtKB">
        <authorList>
            <consortium name="EnsemblMetazoa"/>
        </authorList>
    </citation>
    <scope>IDENTIFICATION</scope>
</reference>
<feature type="transmembrane region" description="Helical" evidence="1">
    <location>
        <begin position="907"/>
        <end position="931"/>
    </location>
</feature>
<dbReference type="Proteomes" id="UP000014500">
    <property type="component" value="Unassembled WGS sequence"/>
</dbReference>
<feature type="domain" description="Nose resistant-to-fluoxetine protein N-terminal" evidence="2">
    <location>
        <begin position="153"/>
        <end position="285"/>
    </location>
</feature>
<dbReference type="eggNOG" id="KOG3700">
    <property type="taxonomic scope" value="Eukaryota"/>
</dbReference>
<feature type="transmembrane region" description="Helical" evidence="1">
    <location>
        <begin position="1572"/>
        <end position="1595"/>
    </location>
</feature>
<feature type="transmembrane region" description="Helical" evidence="1">
    <location>
        <begin position="1083"/>
        <end position="1104"/>
    </location>
</feature>
<feature type="transmembrane region" description="Helical" evidence="1">
    <location>
        <begin position="444"/>
        <end position="471"/>
    </location>
</feature>
<evidence type="ECO:0000256" key="1">
    <source>
        <dbReference type="SAM" id="Phobius"/>
    </source>
</evidence>